<organism evidence="1 2">
    <name type="scientific">Teladorsagia circumcincta</name>
    <name type="common">Brown stomach worm</name>
    <name type="synonym">Ostertagia circumcincta</name>
    <dbReference type="NCBI Taxonomy" id="45464"/>
    <lineage>
        <taxon>Eukaryota</taxon>
        <taxon>Metazoa</taxon>
        <taxon>Ecdysozoa</taxon>
        <taxon>Nematoda</taxon>
        <taxon>Chromadorea</taxon>
        <taxon>Rhabditida</taxon>
        <taxon>Rhabditina</taxon>
        <taxon>Rhabditomorpha</taxon>
        <taxon>Strongyloidea</taxon>
        <taxon>Trichostrongylidae</taxon>
        <taxon>Teladorsagia</taxon>
    </lineage>
</organism>
<name>A0A2G9UR78_TELCI</name>
<gene>
    <name evidence="1" type="ORF">TELCIR_05292</name>
</gene>
<accession>A0A2G9UR78</accession>
<reference evidence="1 2" key="1">
    <citation type="submission" date="2015-09" db="EMBL/GenBank/DDBJ databases">
        <title>Draft genome of the parasitic nematode Teladorsagia circumcincta isolate WARC Sus (inbred).</title>
        <authorList>
            <person name="Mitreva M."/>
        </authorList>
    </citation>
    <scope>NUCLEOTIDE SEQUENCE [LARGE SCALE GENOMIC DNA]</scope>
    <source>
        <strain evidence="1 2">S</strain>
    </source>
</reference>
<keyword evidence="2" id="KW-1185">Reference proteome</keyword>
<evidence type="ECO:0000313" key="1">
    <source>
        <dbReference type="EMBL" id="PIO72764.1"/>
    </source>
</evidence>
<evidence type="ECO:0000313" key="2">
    <source>
        <dbReference type="Proteomes" id="UP000230423"/>
    </source>
</evidence>
<proteinExistence type="predicted"/>
<dbReference type="Proteomes" id="UP000230423">
    <property type="component" value="Unassembled WGS sequence"/>
</dbReference>
<sequence>MSANVKAHLTAGIMRWRLVHALSSNTPDVLATRTDLALERSVKAPAFVNQKPTQMPPLKGRLPFVTRPRKPGHVLTLLPNGTTTRLMERAIDSTMVVVKGLEIGSTTSKAARRLALTIKVM</sequence>
<dbReference type="AlphaFoldDB" id="A0A2G9UR78"/>
<dbReference type="EMBL" id="KZ345602">
    <property type="protein sequence ID" value="PIO72764.1"/>
    <property type="molecule type" value="Genomic_DNA"/>
</dbReference>
<protein>
    <submittedName>
        <fullName evidence="1">Uncharacterized protein</fullName>
    </submittedName>
</protein>